<feature type="transmembrane region" description="Helical" evidence="1">
    <location>
        <begin position="86"/>
        <end position="106"/>
    </location>
</feature>
<feature type="transmembrane region" description="Helical" evidence="1">
    <location>
        <begin position="113"/>
        <end position="130"/>
    </location>
</feature>
<dbReference type="EMBL" id="PUHY01000006">
    <property type="protein sequence ID" value="PQO36174.1"/>
    <property type="molecule type" value="Genomic_DNA"/>
</dbReference>
<feature type="transmembrane region" description="Helical" evidence="1">
    <location>
        <begin position="150"/>
        <end position="177"/>
    </location>
</feature>
<feature type="transmembrane region" description="Helical" evidence="1">
    <location>
        <begin position="53"/>
        <end position="74"/>
    </location>
</feature>
<dbReference type="PANTHER" id="PTHR39165:SF1">
    <property type="entry name" value="DUF456 DOMAIN-CONTAINING PROTEIN"/>
    <property type="match status" value="1"/>
</dbReference>
<dbReference type="OrthoDB" id="215610at2"/>
<keyword evidence="1" id="KW-1133">Transmembrane helix</keyword>
<sequence>MVYVAALLLMFANLAAWVSTLFTLPGNWILLAFTILYAYFLPADYFPRISWTVVIFVAVIALIGELIEFLAGAAGAAKQGGSKLGIFLSLVGAFIGSLGGAIFLSFIPLIGTMVGALLGGAFGAFAGAWLGEHNTQKTSEERFNIGKGAFIGRILGTVGKLSMGVIMLVVVTLDSFLDMKGYPQLKSQPPMTVTVTSEAK</sequence>
<keyword evidence="1" id="KW-0812">Transmembrane</keyword>
<reference evidence="2 3" key="1">
    <citation type="submission" date="2018-02" db="EMBL/GenBank/DDBJ databases">
        <title>Comparative genomes isolates from brazilian mangrove.</title>
        <authorList>
            <person name="Araujo J.E."/>
            <person name="Taketani R.G."/>
            <person name="Silva M.C.P."/>
            <person name="Loureco M.V."/>
            <person name="Andreote F.D."/>
        </authorList>
    </citation>
    <scope>NUCLEOTIDE SEQUENCE [LARGE SCALE GENOMIC DNA]</scope>
    <source>
        <strain evidence="2 3">Hex-1 MGV</strain>
    </source>
</reference>
<protein>
    <recommendedName>
        <fullName evidence="4">DUF456 domain-containing protein</fullName>
    </recommendedName>
</protein>
<accession>A0A2S8FWF9</accession>
<dbReference type="RefSeq" id="WP_105329464.1">
    <property type="nucleotide sequence ID" value="NZ_PUHY01000006.1"/>
</dbReference>
<dbReference type="Pfam" id="PF04306">
    <property type="entry name" value="DUF456"/>
    <property type="match status" value="1"/>
</dbReference>
<keyword evidence="1" id="KW-0472">Membrane</keyword>
<evidence type="ECO:0000256" key="1">
    <source>
        <dbReference type="SAM" id="Phobius"/>
    </source>
</evidence>
<dbReference type="AlphaFoldDB" id="A0A2S8FWF9"/>
<dbReference type="InterPro" id="IPR007403">
    <property type="entry name" value="DUF456"/>
</dbReference>
<evidence type="ECO:0000313" key="3">
    <source>
        <dbReference type="Proteomes" id="UP000238322"/>
    </source>
</evidence>
<comment type="caution">
    <text evidence="2">The sequence shown here is derived from an EMBL/GenBank/DDBJ whole genome shotgun (WGS) entry which is preliminary data.</text>
</comment>
<dbReference type="PANTHER" id="PTHR39165">
    <property type="entry name" value="IG HYPOTHETICAL 17883"/>
    <property type="match status" value="1"/>
</dbReference>
<name>A0A2S8FWF9_9BACT</name>
<gene>
    <name evidence="2" type="ORF">C5Y83_09670</name>
</gene>
<dbReference type="Proteomes" id="UP000238322">
    <property type="component" value="Unassembled WGS sequence"/>
</dbReference>
<evidence type="ECO:0000313" key="2">
    <source>
        <dbReference type="EMBL" id="PQO36174.1"/>
    </source>
</evidence>
<organism evidence="2 3">
    <name type="scientific">Blastopirellula marina</name>
    <dbReference type="NCBI Taxonomy" id="124"/>
    <lineage>
        <taxon>Bacteria</taxon>
        <taxon>Pseudomonadati</taxon>
        <taxon>Planctomycetota</taxon>
        <taxon>Planctomycetia</taxon>
        <taxon>Pirellulales</taxon>
        <taxon>Pirellulaceae</taxon>
        <taxon>Blastopirellula</taxon>
    </lineage>
</organism>
<proteinExistence type="predicted"/>
<evidence type="ECO:0008006" key="4">
    <source>
        <dbReference type="Google" id="ProtNLM"/>
    </source>
</evidence>